<comment type="caution">
    <text evidence="9">The sequence shown here is derived from an EMBL/GenBank/DDBJ whole genome shotgun (WGS) entry which is preliminary data.</text>
</comment>
<feature type="compositionally biased region" description="Polar residues" evidence="7">
    <location>
        <begin position="193"/>
        <end position="207"/>
    </location>
</feature>
<reference evidence="9" key="2">
    <citation type="journal article" date="2023" name="Microbiol Resour">
        <title>Decontamination and Annotation of the Draft Genome Sequence of the Oomycete Lagenidium giganteum ARSEF 373.</title>
        <authorList>
            <person name="Morgan W.R."/>
            <person name="Tartar A."/>
        </authorList>
    </citation>
    <scope>NUCLEOTIDE SEQUENCE</scope>
    <source>
        <strain evidence="9">ARSEF 373</strain>
    </source>
</reference>
<protein>
    <recommendedName>
        <fullName evidence="8">RWP-RK domain-containing protein</fullName>
    </recommendedName>
</protein>
<evidence type="ECO:0000313" key="9">
    <source>
        <dbReference type="EMBL" id="DAZ94138.1"/>
    </source>
</evidence>
<keyword evidence="3" id="KW-0175">Coiled coil</keyword>
<keyword evidence="10" id="KW-1185">Reference proteome</keyword>
<organism evidence="9 10">
    <name type="scientific">Lagenidium giganteum</name>
    <dbReference type="NCBI Taxonomy" id="4803"/>
    <lineage>
        <taxon>Eukaryota</taxon>
        <taxon>Sar</taxon>
        <taxon>Stramenopiles</taxon>
        <taxon>Oomycota</taxon>
        <taxon>Peronosporomycetes</taxon>
        <taxon>Pythiales</taxon>
        <taxon>Pythiaceae</taxon>
    </lineage>
</organism>
<feature type="region of interest" description="Disordered" evidence="7">
    <location>
        <begin position="174"/>
        <end position="207"/>
    </location>
</feature>
<evidence type="ECO:0000313" key="10">
    <source>
        <dbReference type="Proteomes" id="UP001146120"/>
    </source>
</evidence>
<evidence type="ECO:0000256" key="4">
    <source>
        <dbReference type="ARBA" id="ARBA00023125"/>
    </source>
</evidence>
<evidence type="ECO:0000256" key="2">
    <source>
        <dbReference type="ARBA" id="ARBA00023015"/>
    </source>
</evidence>
<proteinExistence type="predicted"/>
<dbReference type="InterPro" id="IPR003035">
    <property type="entry name" value="RWP-RK_dom"/>
</dbReference>
<dbReference type="EMBL" id="DAKRPA010000267">
    <property type="protein sequence ID" value="DAZ94138.1"/>
    <property type="molecule type" value="Genomic_DNA"/>
</dbReference>
<keyword evidence="4" id="KW-0238">DNA-binding</keyword>
<name>A0AAV2YLI1_9STRA</name>
<dbReference type="GO" id="GO:0003700">
    <property type="term" value="F:DNA-binding transcription factor activity"/>
    <property type="evidence" value="ECO:0007669"/>
    <property type="project" value="InterPro"/>
</dbReference>
<evidence type="ECO:0000259" key="8">
    <source>
        <dbReference type="PROSITE" id="PS51519"/>
    </source>
</evidence>
<evidence type="ECO:0000256" key="3">
    <source>
        <dbReference type="ARBA" id="ARBA00023054"/>
    </source>
</evidence>
<evidence type="ECO:0000256" key="5">
    <source>
        <dbReference type="ARBA" id="ARBA00023163"/>
    </source>
</evidence>
<reference evidence="9" key="1">
    <citation type="submission" date="2022-11" db="EMBL/GenBank/DDBJ databases">
        <authorList>
            <person name="Morgan W.R."/>
            <person name="Tartar A."/>
        </authorList>
    </citation>
    <scope>NUCLEOTIDE SEQUENCE</scope>
    <source>
        <strain evidence="9">ARSEF 373</strain>
    </source>
</reference>
<dbReference type="Pfam" id="PF02042">
    <property type="entry name" value="RWP-RK"/>
    <property type="match status" value="1"/>
</dbReference>
<dbReference type="PROSITE" id="PS51519">
    <property type="entry name" value="RWP_RK"/>
    <property type="match status" value="1"/>
</dbReference>
<sequence>MKPTAPTAEHHPEQHLVGSETAISLPLLRQHFHLPLREAARRLGVCEGELKRICRTQRVARWPYRQVSTRLLKIEHLVKYLAGAEAHERPRLEKKIRLLQREYMELVGGSTTGWTVGDGGQLHLLSTVSCALLETQDSRQPASEPTAFDWEAHRAATSLRFILDDSSILDDALTSNETRRKKSKHSANAGKGSVTSTNNTANRTMTQ</sequence>
<dbReference type="Proteomes" id="UP001146120">
    <property type="component" value="Unassembled WGS sequence"/>
</dbReference>
<evidence type="ECO:0000256" key="1">
    <source>
        <dbReference type="ARBA" id="ARBA00004049"/>
    </source>
</evidence>
<evidence type="ECO:0000256" key="6">
    <source>
        <dbReference type="ARBA" id="ARBA00023242"/>
    </source>
</evidence>
<gene>
    <name evidence="9" type="ORF">N0F65_010382</name>
</gene>
<evidence type="ECO:0000256" key="7">
    <source>
        <dbReference type="SAM" id="MobiDB-lite"/>
    </source>
</evidence>
<dbReference type="InterPro" id="IPR044607">
    <property type="entry name" value="RKD-like"/>
</dbReference>
<feature type="domain" description="RWP-RK" evidence="8">
    <location>
        <begin position="2"/>
        <end position="90"/>
    </location>
</feature>
<dbReference type="AlphaFoldDB" id="A0AAV2YLI1"/>
<keyword evidence="6" id="KW-0539">Nucleus</keyword>
<dbReference type="GO" id="GO:0003677">
    <property type="term" value="F:DNA binding"/>
    <property type="evidence" value="ECO:0007669"/>
    <property type="project" value="UniProtKB-KW"/>
</dbReference>
<accession>A0AAV2YLI1</accession>
<dbReference type="PANTHER" id="PTHR46373:SF2">
    <property type="entry name" value="RWP-RK DOMAIN-CONTAINING PROTEIN"/>
    <property type="match status" value="1"/>
</dbReference>
<comment type="function">
    <text evidence="1">Putative transcription factor.</text>
</comment>
<keyword evidence="5" id="KW-0804">Transcription</keyword>
<keyword evidence="2" id="KW-0805">Transcription regulation</keyword>
<dbReference type="PANTHER" id="PTHR46373">
    <property type="entry name" value="PROTEIN RKD4"/>
    <property type="match status" value="1"/>
</dbReference>